<sequence>MTRTPSALLLTCDAQLVEIDLPFGHDSESSAERRAVLRAALRCDRFDVVALTRQWDMWIDDDGLYNHSVNPAATALARRFGYTHQPYHGPVLLTGGPDAEGNTLPLLRQQLIGLLLTLEDL</sequence>
<comment type="caution">
    <text evidence="2">The sequence shown here is derived from an EMBL/GenBank/DDBJ whole genome shotgun (WGS) entry which is preliminary data.</text>
</comment>
<dbReference type="EMBL" id="JAUSZI010000003">
    <property type="protein sequence ID" value="MDQ1033572.1"/>
    <property type="molecule type" value="Genomic_DNA"/>
</dbReference>
<evidence type="ECO:0000259" key="1">
    <source>
        <dbReference type="Pfam" id="PF12957"/>
    </source>
</evidence>
<reference evidence="2 3" key="1">
    <citation type="submission" date="2023-07" db="EMBL/GenBank/DDBJ databases">
        <title>Comparative genomics of wheat-associated soil bacteria to identify genetic determinants of phenazine resistance.</title>
        <authorList>
            <person name="Mouncey N."/>
        </authorList>
    </citation>
    <scope>NUCLEOTIDE SEQUENCE [LARGE SCALE GENOMIC DNA]</scope>
    <source>
        <strain evidence="2 3">V2I4</strain>
    </source>
</reference>
<dbReference type="InterPro" id="IPR024559">
    <property type="entry name" value="DUF3846"/>
</dbReference>
<name>A0ABU0TCN0_9ACTN</name>
<dbReference type="Pfam" id="PF12957">
    <property type="entry name" value="DUF3846"/>
    <property type="match status" value="1"/>
</dbReference>
<dbReference type="Proteomes" id="UP001230328">
    <property type="component" value="Unassembled WGS sequence"/>
</dbReference>
<organism evidence="2 3">
    <name type="scientific">Streptomyces umbrinus</name>
    <dbReference type="NCBI Taxonomy" id="67370"/>
    <lineage>
        <taxon>Bacteria</taxon>
        <taxon>Bacillati</taxon>
        <taxon>Actinomycetota</taxon>
        <taxon>Actinomycetes</taxon>
        <taxon>Kitasatosporales</taxon>
        <taxon>Streptomycetaceae</taxon>
        <taxon>Streptomyces</taxon>
        <taxon>Streptomyces phaeochromogenes group</taxon>
    </lineage>
</organism>
<accession>A0ABU0TCN0</accession>
<protein>
    <recommendedName>
        <fullName evidence="1">DUF3846 domain-containing protein</fullName>
    </recommendedName>
</protein>
<evidence type="ECO:0000313" key="3">
    <source>
        <dbReference type="Proteomes" id="UP001230328"/>
    </source>
</evidence>
<gene>
    <name evidence="2" type="ORF">QF035_011241</name>
</gene>
<keyword evidence="3" id="KW-1185">Reference proteome</keyword>
<feature type="domain" description="DUF3846" evidence="1">
    <location>
        <begin position="34"/>
        <end position="110"/>
    </location>
</feature>
<proteinExistence type="predicted"/>
<dbReference type="RefSeq" id="WP_307532332.1">
    <property type="nucleotide sequence ID" value="NZ_JAUSZI010000003.1"/>
</dbReference>
<evidence type="ECO:0000313" key="2">
    <source>
        <dbReference type="EMBL" id="MDQ1033572.1"/>
    </source>
</evidence>